<proteinExistence type="predicted"/>
<dbReference type="AlphaFoldDB" id="A0A2S8GUJ1"/>
<evidence type="ECO:0000313" key="1">
    <source>
        <dbReference type="EMBL" id="PQO47724.1"/>
    </source>
</evidence>
<accession>A0A2S8GUJ1</accession>
<sequence length="110" mass="12813">MTIIWFGWHSQDEPTDHRGKFHCPTCRRSTTYVECRSSTRYYVWFIPLGSSRPAEAGIRCLECGDKYGYEAITDFQDQLEKWKCPKCDRKWPITNVRCAVCKVRPDGSPG</sequence>
<dbReference type="Proteomes" id="UP000237819">
    <property type="component" value="Unassembled WGS sequence"/>
</dbReference>
<organism evidence="1 2">
    <name type="scientific">Blastopirellula marina</name>
    <dbReference type="NCBI Taxonomy" id="124"/>
    <lineage>
        <taxon>Bacteria</taxon>
        <taxon>Pseudomonadati</taxon>
        <taxon>Planctomycetota</taxon>
        <taxon>Planctomycetia</taxon>
        <taxon>Pirellulales</taxon>
        <taxon>Pirellulaceae</taxon>
        <taxon>Blastopirellula</taxon>
    </lineage>
</organism>
<dbReference type="EMBL" id="PUHZ01000004">
    <property type="protein sequence ID" value="PQO47724.1"/>
    <property type="molecule type" value="Genomic_DNA"/>
</dbReference>
<dbReference type="RefSeq" id="WP_105333984.1">
    <property type="nucleotide sequence ID" value="NZ_PUHZ01000004.1"/>
</dbReference>
<dbReference type="OrthoDB" id="1261251at2"/>
<evidence type="ECO:0008006" key="3">
    <source>
        <dbReference type="Google" id="ProtNLM"/>
    </source>
</evidence>
<gene>
    <name evidence="1" type="ORF">C5Y93_03455</name>
</gene>
<reference evidence="1 2" key="1">
    <citation type="submission" date="2018-02" db="EMBL/GenBank/DDBJ databases">
        <title>Comparative genomes isolates from brazilian mangrove.</title>
        <authorList>
            <person name="Araujo J.E."/>
            <person name="Taketani R.G."/>
            <person name="Silva M.C.P."/>
            <person name="Loureco M.V."/>
            <person name="Andreote F.D."/>
        </authorList>
    </citation>
    <scope>NUCLEOTIDE SEQUENCE [LARGE SCALE GENOMIC DNA]</scope>
    <source>
        <strain evidence="1 2">Nap-Phe MGV</strain>
    </source>
</reference>
<comment type="caution">
    <text evidence="1">The sequence shown here is derived from an EMBL/GenBank/DDBJ whole genome shotgun (WGS) entry which is preliminary data.</text>
</comment>
<name>A0A2S8GUJ1_9BACT</name>
<evidence type="ECO:0000313" key="2">
    <source>
        <dbReference type="Proteomes" id="UP000237819"/>
    </source>
</evidence>
<protein>
    <recommendedName>
        <fullName evidence="3">Zinc-ribbon 15 domain-containing protein</fullName>
    </recommendedName>
</protein>